<dbReference type="STRING" id="34475.A0A4Y9YGX9"/>
<organism evidence="1 2">
    <name type="scientific">Rhodofomes roseus</name>
    <dbReference type="NCBI Taxonomy" id="34475"/>
    <lineage>
        <taxon>Eukaryota</taxon>
        <taxon>Fungi</taxon>
        <taxon>Dikarya</taxon>
        <taxon>Basidiomycota</taxon>
        <taxon>Agaricomycotina</taxon>
        <taxon>Agaricomycetes</taxon>
        <taxon>Polyporales</taxon>
        <taxon>Rhodofomes</taxon>
    </lineage>
</organism>
<comment type="caution">
    <text evidence="1">The sequence shown here is derived from an EMBL/GenBank/DDBJ whole genome shotgun (WGS) entry which is preliminary data.</text>
</comment>
<reference evidence="1 2" key="1">
    <citation type="submission" date="2019-01" db="EMBL/GenBank/DDBJ databases">
        <title>Genome sequencing of the rare red list fungi Fomitopsis rosea.</title>
        <authorList>
            <person name="Buettner E."/>
            <person name="Kellner H."/>
        </authorList>
    </citation>
    <scope>NUCLEOTIDE SEQUENCE [LARGE SCALE GENOMIC DNA]</scope>
    <source>
        <strain evidence="1 2">DSM 105464</strain>
    </source>
</reference>
<evidence type="ECO:0000313" key="1">
    <source>
        <dbReference type="EMBL" id="TFY61260.1"/>
    </source>
</evidence>
<sequence length="277" mass="32032">MYVSQTSSCEVYACLLRKPRGHISKVVCKVTSIEEARTGLEHEAAIYQLPQLAALRGRQIPDFFGIFSADVRGIRTTCIVLEYGGEALDEDHKLEHQYRPFREATVRAYEALHLVGVYKHWHPEDSTRQVFQRHILMRPNGEPCLVDFTRARKWHDCTQIFVQFDRIEPGQATHMCTELYHVGDLADAWYPAQFTVSNAGKTHDLRYIPANIDLDSDANVQQLLDRPLKKIGVTTIAHAREVLRKGIERYEHDIERRKRRDEFEVKEHSKISPAKLV</sequence>
<protein>
    <submittedName>
        <fullName evidence="1">Uncharacterized protein</fullName>
    </submittedName>
</protein>
<dbReference type="AlphaFoldDB" id="A0A4Y9YGX9"/>
<dbReference type="Proteomes" id="UP000298390">
    <property type="component" value="Unassembled WGS sequence"/>
</dbReference>
<evidence type="ECO:0000313" key="2">
    <source>
        <dbReference type="Proteomes" id="UP000298390"/>
    </source>
</evidence>
<dbReference type="EMBL" id="SEKV01000215">
    <property type="protein sequence ID" value="TFY61260.1"/>
    <property type="molecule type" value="Genomic_DNA"/>
</dbReference>
<gene>
    <name evidence="1" type="ORF">EVJ58_g4617</name>
</gene>
<name>A0A4Y9YGX9_9APHY</name>
<proteinExistence type="predicted"/>
<accession>A0A4Y9YGX9</accession>